<comment type="similarity">
    <text evidence="1">Belongs to the ycf20 family.</text>
</comment>
<feature type="transmembrane region" description="Helical" evidence="3">
    <location>
        <begin position="20"/>
        <end position="40"/>
    </location>
</feature>
<dbReference type="Pfam" id="PF04483">
    <property type="entry name" value="DUF565"/>
    <property type="match status" value="1"/>
</dbReference>
<reference evidence="4" key="1">
    <citation type="journal article" date="2016" name="BMC Biol.">
        <title>Parallel evolution of highly conserved plastid genome architecture in red seaweeds and seed plants.</title>
        <authorList>
            <person name="Lee J."/>
            <person name="Cho C.H."/>
            <person name="Park S.I."/>
            <person name="Choi J.W."/>
            <person name="Song H.S."/>
            <person name="West J.A."/>
            <person name="Bhattacharya D."/>
            <person name="Yoon H.S."/>
        </authorList>
    </citation>
    <scope>NUCLEOTIDE SEQUENCE</scope>
</reference>
<sequence length="98" mass="10893">MIFTSLNYTILKYKLNDLSINLISILLGFFVATFLSTIPAQTGDSSIIAASLIVTYNEIISQIVYNNIGNKRFTLSIIKYTKIGIIYGLFVEAFKLGS</sequence>
<dbReference type="InterPro" id="IPR007572">
    <property type="entry name" value="Uncharacterised_Ycf20"/>
</dbReference>
<name>A0A1C9C849_9FLOR</name>
<gene>
    <name evidence="4" type="primary">ycf20</name>
    <name evidence="4" type="ORF">Riqu_074</name>
</gene>
<dbReference type="PANTHER" id="PTHR33787">
    <property type="match status" value="1"/>
</dbReference>
<protein>
    <recommendedName>
        <fullName evidence="2">Uncharacterized protein ycf20</fullName>
    </recommendedName>
</protein>
<proteinExistence type="inferred from homology"/>
<geneLocation type="plastid" evidence="4"/>
<dbReference type="AlphaFoldDB" id="A0A1C9C849"/>
<evidence type="ECO:0000256" key="1">
    <source>
        <dbReference type="ARBA" id="ARBA00009846"/>
    </source>
</evidence>
<keyword evidence="3" id="KW-1133">Transmembrane helix</keyword>
<keyword evidence="3" id="KW-0812">Transmembrane</keyword>
<dbReference type="EMBL" id="KX284710">
    <property type="protein sequence ID" value="AOM64553.1"/>
    <property type="molecule type" value="Genomic_DNA"/>
</dbReference>
<keyword evidence="3" id="KW-0472">Membrane</keyword>
<dbReference type="PANTHER" id="PTHR33787:SF5">
    <property type="entry name" value="YCF20-LIKE PROTEIN"/>
    <property type="match status" value="1"/>
</dbReference>
<keyword evidence="4" id="KW-0934">Plastid</keyword>
<organism evidence="4">
    <name type="scientific">Riquetophycus sp</name>
    <dbReference type="NCBI Taxonomy" id="1897556"/>
    <lineage>
        <taxon>Eukaryota</taxon>
        <taxon>Rhodophyta</taxon>
        <taxon>Florideophyceae</taxon>
        <taxon>Rhodymeniophycidae</taxon>
        <taxon>Peyssonneliales</taxon>
        <taxon>Peyssonneliaceae</taxon>
        <taxon>Riquetophycus</taxon>
    </lineage>
</organism>
<accession>A0A1C9C849</accession>
<evidence type="ECO:0000256" key="2">
    <source>
        <dbReference type="ARBA" id="ARBA00021534"/>
    </source>
</evidence>
<evidence type="ECO:0000256" key="3">
    <source>
        <dbReference type="SAM" id="Phobius"/>
    </source>
</evidence>
<feature type="transmembrane region" description="Helical" evidence="3">
    <location>
        <begin position="46"/>
        <end position="65"/>
    </location>
</feature>
<evidence type="ECO:0000313" key="4">
    <source>
        <dbReference type="EMBL" id="AOM64553.1"/>
    </source>
</evidence>